<dbReference type="EMBL" id="JBBPBM010000012">
    <property type="protein sequence ID" value="KAK8562580.1"/>
    <property type="molecule type" value="Genomic_DNA"/>
</dbReference>
<evidence type="ECO:0000313" key="2">
    <source>
        <dbReference type="Proteomes" id="UP001472677"/>
    </source>
</evidence>
<keyword evidence="2" id="KW-1185">Reference proteome</keyword>
<sequence>MTKFFISIKKGSVTTKAQRVLVIERSFDSDVINGGNVLEWSRQLAMKAYRVIESEHMYHQSNSSVRQPSVPWTHARNLVDGSAFCGVVLRDSHAMWIAGFYRQMLCFGD</sequence>
<evidence type="ECO:0000313" key="1">
    <source>
        <dbReference type="EMBL" id="KAK8562580.1"/>
    </source>
</evidence>
<comment type="caution">
    <text evidence="1">The sequence shown here is derived from an EMBL/GenBank/DDBJ whole genome shotgun (WGS) entry which is preliminary data.</text>
</comment>
<organism evidence="1 2">
    <name type="scientific">Hibiscus sabdariffa</name>
    <name type="common">roselle</name>
    <dbReference type="NCBI Taxonomy" id="183260"/>
    <lineage>
        <taxon>Eukaryota</taxon>
        <taxon>Viridiplantae</taxon>
        <taxon>Streptophyta</taxon>
        <taxon>Embryophyta</taxon>
        <taxon>Tracheophyta</taxon>
        <taxon>Spermatophyta</taxon>
        <taxon>Magnoliopsida</taxon>
        <taxon>eudicotyledons</taxon>
        <taxon>Gunneridae</taxon>
        <taxon>Pentapetalae</taxon>
        <taxon>rosids</taxon>
        <taxon>malvids</taxon>
        <taxon>Malvales</taxon>
        <taxon>Malvaceae</taxon>
        <taxon>Malvoideae</taxon>
        <taxon>Hibiscus</taxon>
    </lineage>
</organism>
<accession>A0ABR2EL25</accession>
<protein>
    <submittedName>
        <fullName evidence="1">Uncharacterized protein</fullName>
    </submittedName>
</protein>
<name>A0ABR2EL25_9ROSI</name>
<reference evidence="1 2" key="1">
    <citation type="journal article" date="2024" name="G3 (Bethesda)">
        <title>Genome assembly of Hibiscus sabdariffa L. provides insights into metabolisms of medicinal natural products.</title>
        <authorList>
            <person name="Kim T."/>
        </authorList>
    </citation>
    <scope>NUCLEOTIDE SEQUENCE [LARGE SCALE GENOMIC DNA]</scope>
    <source>
        <strain evidence="1">TK-2024</strain>
        <tissue evidence="1">Old leaves</tissue>
    </source>
</reference>
<gene>
    <name evidence="1" type="ORF">V6N12_010654</name>
</gene>
<proteinExistence type="predicted"/>
<dbReference type="Proteomes" id="UP001472677">
    <property type="component" value="Unassembled WGS sequence"/>
</dbReference>